<organism evidence="2 3">
    <name type="scientific">Atlantibacter hermannii NBRC 105704</name>
    <dbReference type="NCBI Taxonomy" id="1115512"/>
    <lineage>
        <taxon>Bacteria</taxon>
        <taxon>Pseudomonadati</taxon>
        <taxon>Pseudomonadota</taxon>
        <taxon>Gammaproteobacteria</taxon>
        <taxon>Enterobacterales</taxon>
        <taxon>Enterobacteriaceae</taxon>
        <taxon>Atlantibacter</taxon>
    </lineage>
</organism>
<proteinExistence type="predicted"/>
<feature type="region of interest" description="Disordered" evidence="1">
    <location>
        <begin position="155"/>
        <end position="175"/>
    </location>
</feature>
<keyword evidence="3" id="KW-1185">Reference proteome</keyword>
<dbReference type="GeneID" id="92828600"/>
<dbReference type="RefSeq" id="WP_002435591.1">
    <property type="nucleotide sequence ID" value="NZ_BAFF01000005.1"/>
</dbReference>
<comment type="caution">
    <text evidence="2">The sequence shown here is derived from an EMBL/GenBank/DDBJ whole genome shotgun (WGS) entry which is preliminary data.</text>
</comment>
<evidence type="ECO:0000313" key="2">
    <source>
        <dbReference type="EMBL" id="GAB52014.1"/>
    </source>
</evidence>
<gene>
    <name evidence="2" type="ORF">EH105704_05_00200</name>
</gene>
<feature type="compositionally biased region" description="Acidic residues" evidence="1">
    <location>
        <begin position="156"/>
        <end position="175"/>
    </location>
</feature>
<dbReference type="EMBL" id="BAFF01000005">
    <property type="protein sequence ID" value="GAB52014.1"/>
    <property type="molecule type" value="Genomic_DNA"/>
</dbReference>
<name>H5V206_ATLHE</name>
<dbReference type="eggNOG" id="ENOG503150K">
    <property type="taxonomic scope" value="Bacteria"/>
</dbReference>
<evidence type="ECO:0000256" key="1">
    <source>
        <dbReference type="SAM" id="MobiDB-lite"/>
    </source>
</evidence>
<dbReference type="AlphaFoldDB" id="H5V206"/>
<evidence type="ECO:0008006" key="4">
    <source>
        <dbReference type="Google" id="ProtNLM"/>
    </source>
</evidence>
<accession>H5V206</accession>
<dbReference type="Proteomes" id="UP000010297">
    <property type="component" value="Unassembled WGS sequence"/>
</dbReference>
<evidence type="ECO:0000313" key="3">
    <source>
        <dbReference type="Proteomes" id="UP000010297"/>
    </source>
</evidence>
<sequence>MEQNFITASEIARRYGFSIQGVQKWRERGIPYDTNKKKYPEKDSTDWIVKNILDPLKDLDTSEKLKLAKLKRAEAEARIAEMDERTQAGSLIPVALVQEALSKYCSQVRTSMTQISTTQARFLLEQATDTRTLKEALQRVIVERLNEIGAVMESDSFFDDPDLTDISEDNETTYP</sequence>
<protein>
    <recommendedName>
        <fullName evidence="4">Terminase small subunit</fullName>
    </recommendedName>
</protein>
<reference evidence="2 3" key="1">
    <citation type="submission" date="2012-02" db="EMBL/GenBank/DDBJ databases">
        <title>Whole genome shotgun sequence of Escherichia hermannii NBRC 105704.</title>
        <authorList>
            <person name="Yoshida I."/>
            <person name="Hosoyama A."/>
            <person name="Tsuchikane K."/>
            <person name="Katsumata H."/>
            <person name="Yamazaki S."/>
            <person name="Fujita N."/>
        </authorList>
    </citation>
    <scope>NUCLEOTIDE SEQUENCE [LARGE SCALE GENOMIC DNA]</scope>
    <source>
        <strain evidence="2 3">NBRC 105704</strain>
    </source>
</reference>